<dbReference type="EMBL" id="QGGB01000002">
    <property type="protein sequence ID" value="PWN07715.1"/>
    <property type="molecule type" value="Genomic_DNA"/>
</dbReference>
<proteinExistence type="predicted"/>
<feature type="domain" description="HTH tetR-type" evidence="5">
    <location>
        <begin position="12"/>
        <end position="72"/>
    </location>
</feature>
<organism evidence="6 7">
    <name type="scientific">Rhodohalobacter mucosus</name>
    <dbReference type="NCBI Taxonomy" id="2079485"/>
    <lineage>
        <taxon>Bacteria</taxon>
        <taxon>Pseudomonadati</taxon>
        <taxon>Balneolota</taxon>
        <taxon>Balneolia</taxon>
        <taxon>Balneolales</taxon>
        <taxon>Balneolaceae</taxon>
        <taxon>Rhodohalobacter</taxon>
    </lineage>
</organism>
<dbReference type="Proteomes" id="UP000245533">
    <property type="component" value="Unassembled WGS sequence"/>
</dbReference>
<protein>
    <recommendedName>
        <fullName evidence="5">HTH tetR-type domain-containing protein</fullName>
    </recommendedName>
</protein>
<dbReference type="PRINTS" id="PR00455">
    <property type="entry name" value="HTHTETR"/>
</dbReference>
<dbReference type="Gene3D" id="1.10.10.60">
    <property type="entry name" value="Homeodomain-like"/>
    <property type="match status" value="1"/>
</dbReference>
<dbReference type="FunFam" id="1.10.10.60:FF:000141">
    <property type="entry name" value="TetR family transcriptional regulator"/>
    <property type="match status" value="1"/>
</dbReference>
<gene>
    <name evidence="6" type="ORF">DDZ15_01455</name>
</gene>
<dbReference type="Pfam" id="PF00440">
    <property type="entry name" value="TetR_N"/>
    <property type="match status" value="1"/>
</dbReference>
<dbReference type="PANTHER" id="PTHR43479">
    <property type="entry name" value="ACREF/ENVCD OPERON REPRESSOR-RELATED"/>
    <property type="match status" value="1"/>
</dbReference>
<dbReference type="InterPro" id="IPR009057">
    <property type="entry name" value="Homeodomain-like_sf"/>
</dbReference>
<evidence type="ECO:0000256" key="1">
    <source>
        <dbReference type="ARBA" id="ARBA00023015"/>
    </source>
</evidence>
<reference evidence="6 7" key="1">
    <citation type="submission" date="2018-05" db="EMBL/GenBank/DDBJ databases">
        <title>Rhodohalobacter halophilus gen. nov., sp. nov., a moderately halophilic member of the family Balneolaceae.</title>
        <authorList>
            <person name="Liu Z.-W."/>
        </authorList>
    </citation>
    <scope>NUCLEOTIDE SEQUENCE [LARGE SCALE GENOMIC DNA]</scope>
    <source>
        <strain evidence="6 7">8A47</strain>
    </source>
</reference>
<evidence type="ECO:0000313" key="6">
    <source>
        <dbReference type="EMBL" id="PWN07715.1"/>
    </source>
</evidence>
<evidence type="ECO:0000259" key="5">
    <source>
        <dbReference type="PROSITE" id="PS50977"/>
    </source>
</evidence>
<comment type="caution">
    <text evidence="6">The sequence shown here is derived from an EMBL/GenBank/DDBJ whole genome shotgun (WGS) entry which is preliminary data.</text>
</comment>
<dbReference type="Gene3D" id="1.10.357.10">
    <property type="entry name" value="Tetracycline Repressor, domain 2"/>
    <property type="match status" value="1"/>
</dbReference>
<evidence type="ECO:0000256" key="2">
    <source>
        <dbReference type="ARBA" id="ARBA00023125"/>
    </source>
</evidence>
<dbReference type="RefSeq" id="WP_109644127.1">
    <property type="nucleotide sequence ID" value="NZ_QGGB01000002.1"/>
</dbReference>
<dbReference type="PANTHER" id="PTHR43479:SF11">
    <property type="entry name" value="ACREF_ENVCD OPERON REPRESSOR-RELATED"/>
    <property type="match status" value="1"/>
</dbReference>
<dbReference type="SUPFAM" id="SSF46689">
    <property type="entry name" value="Homeodomain-like"/>
    <property type="match status" value="1"/>
</dbReference>
<evidence type="ECO:0000256" key="3">
    <source>
        <dbReference type="ARBA" id="ARBA00023163"/>
    </source>
</evidence>
<keyword evidence="1" id="KW-0805">Transcription regulation</keyword>
<dbReference type="InterPro" id="IPR001647">
    <property type="entry name" value="HTH_TetR"/>
</dbReference>
<dbReference type="InterPro" id="IPR036271">
    <property type="entry name" value="Tet_transcr_reg_TetR-rel_C_sf"/>
</dbReference>
<evidence type="ECO:0000313" key="7">
    <source>
        <dbReference type="Proteomes" id="UP000245533"/>
    </source>
</evidence>
<dbReference type="PROSITE" id="PS01081">
    <property type="entry name" value="HTH_TETR_1"/>
    <property type="match status" value="1"/>
</dbReference>
<feature type="DNA-binding region" description="H-T-H motif" evidence="4">
    <location>
        <begin position="35"/>
        <end position="54"/>
    </location>
</feature>
<dbReference type="PROSITE" id="PS50977">
    <property type="entry name" value="HTH_TETR_2"/>
    <property type="match status" value="1"/>
</dbReference>
<name>A0A316TWT6_9BACT</name>
<sequence>MAKISRKEREKLARRELIIDTAEDLFSEKGFDGATMDEVAEQAELGKGTLYLHFKSKSSIFLAICERGSSLLNKQMSKVLTDDVKGIEMVKKLGFAYLEFIKEHPIYFSAFTFYETLMDDDNLSQSRLAAKCENHAREAMAYIVRALQVGMQDGSIKSTIEPREMGLIIWGASKGVVHMAFLKESRAHMKILDDVSFSLDSLLENFITLIGAGLQSNDSQSK</sequence>
<keyword evidence="2 4" id="KW-0238">DNA-binding</keyword>
<keyword evidence="3" id="KW-0804">Transcription</keyword>
<evidence type="ECO:0000256" key="4">
    <source>
        <dbReference type="PROSITE-ProRule" id="PRU00335"/>
    </source>
</evidence>
<dbReference type="SUPFAM" id="SSF48498">
    <property type="entry name" value="Tetracyclin repressor-like, C-terminal domain"/>
    <property type="match status" value="1"/>
</dbReference>
<dbReference type="InterPro" id="IPR023772">
    <property type="entry name" value="DNA-bd_HTH_TetR-type_CS"/>
</dbReference>
<dbReference type="OrthoDB" id="594604at2"/>
<accession>A0A316TWT6</accession>
<dbReference type="InterPro" id="IPR050624">
    <property type="entry name" value="HTH-type_Tx_Regulator"/>
</dbReference>
<dbReference type="AlphaFoldDB" id="A0A316TWT6"/>
<dbReference type="GO" id="GO:0003677">
    <property type="term" value="F:DNA binding"/>
    <property type="evidence" value="ECO:0007669"/>
    <property type="project" value="UniProtKB-UniRule"/>
</dbReference>
<keyword evidence="7" id="KW-1185">Reference proteome</keyword>